<evidence type="ECO:0000256" key="12">
    <source>
        <dbReference type="ARBA" id="ARBA00023125"/>
    </source>
</evidence>
<keyword evidence="18" id="KW-1185">Reference proteome</keyword>
<dbReference type="RefSeq" id="WP_188024994.1">
    <property type="nucleotide sequence ID" value="NZ_JACHGR010000001.1"/>
</dbReference>
<dbReference type="GO" id="GO:0006261">
    <property type="term" value="P:DNA-templated DNA replication"/>
    <property type="evidence" value="ECO:0007669"/>
    <property type="project" value="UniProtKB-UniRule"/>
</dbReference>
<dbReference type="NCBIfam" id="NF002677">
    <property type="entry name" value="PRK02406.1"/>
    <property type="match status" value="1"/>
</dbReference>
<evidence type="ECO:0000256" key="1">
    <source>
        <dbReference type="ARBA" id="ARBA00004496"/>
    </source>
</evidence>
<comment type="catalytic activity">
    <reaction evidence="14 15">
        <text>DNA(n) + a 2'-deoxyribonucleoside 5'-triphosphate = DNA(n+1) + diphosphate</text>
        <dbReference type="Rhea" id="RHEA:22508"/>
        <dbReference type="Rhea" id="RHEA-COMP:17339"/>
        <dbReference type="Rhea" id="RHEA-COMP:17340"/>
        <dbReference type="ChEBI" id="CHEBI:33019"/>
        <dbReference type="ChEBI" id="CHEBI:61560"/>
        <dbReference type="ChEBI" id="CHEBI:173112"/>
        <dbReference type="EC" id="2.7.7.7"/>
    </reaction>
</comment>
<keyword evidence="5 15" id="KW-0808">Transferase</keyword>
<dbReference type="SUPFAM" id="SSF56672">
    <property type="entry name" value="DNA/RNA polymerases"/>
    <property type="match status" value="1"/>
</dbReference>
<dbReference type="GO" id="GO:0006281">
    <property type="term" value="P:DNA repair"/>
    <property type="evidence" value="ECO:0007669"/>
    <property type="project" value="UniProtKB-UniRule"/>
</dbReference>
<evidence type="ECO:0000256" key="2">
    <source>
        <dbReference type="ARBA" id="ARBA00010945"/>
    </source>
</evidence>
<dbReference type="GO" id="GO:0003887">
    <property type="term" value="F:DNA-directed DNA polymerase activity"/>
    <property type="evidence" value="ECO:0007669"/>
    <property type="project" value="UniProtKB-UniRule"/>
</dbReference>
<keyword evidence="3 15" id="KW-0515">Mutator protein</keyword>
<evidence type="ECO:0000256" key="10">
    <source>
        <dbReference type="ARBA" id="ARBA00022842"/>
    </source>
</evidence>
<dbReference type="CDD" id="cd03586">
    <property type="entry name" value="PolY_Pol_IV_kappa"/>
    <property type="match status" value="1"/>
</dbReference>
<dbReference type="InterPro" id="IPR022880">
    <property type="entry name" value="DNApol_IV"/>
</dbReference>
<dbReference type="Pfam" id="PF21999">
    <property type="entry name" value="IMS_HHH_1"/>
    <property type="match status" value="1"/>
</dbReference>
<dbReference type="HAMAP" id="MF_01113">
    <property type="entry name" value="DNApol_IV"/>
    <property type="match status" value="1"/>
</dbReference>
<keyword evidence="6 15" id="KW-0548">Nucleotidyltransferase</keyword>
<evidence type="ECO:0000313" key="18">
    <source>
        <dbReference type="Proteomes" id="UP000585721"/>
    </source>
</evidence>
<evidence type="ECO:0000256" key="4">
    <source>
        <dbReference type="ARBA" id="ARBA00022490"/>
    </source>
</evidence>
<evidence type="ECO:0000256" key="3">
    <source>
        <dbReference type="ARBA" id="ARBA00022457"/>
    </source>
</evidence>
<dbReference type="SUPFAM" id="SSF100879">
    <property type="entry name" value="Lesion bypass DNA polymerase (Y-family), little finger domain"/>
    <property type="match status" value="1"/>
</dbReference>
<evidence type="ECO:0000313" key="17">
    <source>
        <dbReference type="EMBL" id="MBB6054165.1"/>
    </source>
</evidence>
<gene>
    <name evidence="15" type="primary">dinB</name>
    <name evidence="17" type="ORF">HNR75_000030</name>
</gene>
<comment type="function">
    <text evidence="15">Poorly processive, error-prone DNA polymerase involved in untargeted mutagenesis. Copies undamaged DNA at stalled replication forks, which arise in vivo from mismatched or misaligned primer ends. These misaligned primers can be extended by PolIV. Exhibits no 3'-5' exonuclease (proofreading) activity. May be involved in translesional synthesis, in conjunction with the beta clamp from PolIII.</text>
</comment>
<evidence type="ECO:0000256" key="14">
    <source>
        <dbReference type="ARBA" id="ARBA00049244"/>
    </source>
</evidence>
<dbReference type="GO" id="GO:0003684">
    <property type="term" value="F:damaged DNA binding"/>
    <property type="evidence" value="ECO:0007669"/>
    <property type="project" value="InterPro"/>
</dbReference>
<keyword evidence="8 15" id="KW-0479">Metal-binding</keyword>
<comment type="similarity">
    <text evidence="2 15">Belongs to the DNA polymerase type-Y family.</text>
</comment>
<evidence type="ECO:0000256" key="15">
    <source>
        <dbReference type="HAMAP-Rule" id="MF_01113"/>
    </source>
</evidence>
<accession>A0A841GFP9</accession>
<evidence type="ECO:0000256" key="6">
    <source>
        <dbReference type="ARBA" id="ARBA00022695"/>
    </source>
</evidence>
<keyword evidence="12 15" id="KW-0238">DNA-binding</keyword>
<evidence type="ECO:0000256" key="5">
    <source>
        <dbReference type="ARBA" id="ARBA00022679"/>
    </source>
</evidence>
<dbReference type="InterPro" id="IPR043502">
    <property type="entry name" value="DNA/RNA_pol_sf"/>
</dbReference>
<proteinExistence type="inferred from homology"/>
<organism evidence="17 18">
    <name type="scientific">Tolumonas osonensis</name>
    <dbReference type="NCBI Taxonomy" id="675874"/>
    <lineage>
        <taxon>Bacteria</taxon>
        <taxon>Pseudomonadati</taxon>
        <taxon>Pseudomonadota</taxon>
        <taxon>Gammaproteobacteria</taxon>
        <taxon>Aeromonadales</taxon>
        <taxon>Aeromonadaceae</taxon>
        <taxon>Tolumonas</taxon>
    </lineage>
</organism>
<feature type="binding site" evidence="15">
    <location>
        <position position="8"/>
    </location>
    <ligand>
        <name>Mg(2+)</name>
        <dbReference type="ChEBI" id="CHEBI:18420"/>
    </ligand>
</feature>
<keyword evidence="10 15" id="KW-0460">Magnesium</keyword>
<keyword evidence="4 15" id="KW-0963">Cytoplasm</keyword>
<dbReference type="Pfam" id="PF00817">
    <property type="entry name" value="IMS"/>
    <property type="match status" value="1"/>
</dbReference>
<dbReference type="EC" id="2.7.7.7" evidence="15"/>
<dbReference type="Gene3D" id="1.10.150.20">
    <property type="entry name" value="5' to 3' exonuclease, C-terminal subdomain"/>
    <property type="match status" value="1"/>
</dbReference>
<keyword evidence="11 15" id="KW-0239">DNA-directed DNA polymerase</keyword>
<protein>
    <recommendedName>
        <fullName evidence="15">DNA polymerase IV</fullName>
        <shortName evidence="15">Pol IV</shortName>
        <ecNumber evidence="15">2.7.7.7</ecNumber>
    </recommendedName>
</protein>
<comment type="caution">
    <text evidence="17">The sequence shown here is derived from an EMBL/GenBank/DDBJ whole genome shotgun (WGS) entry which is preliminary data.</text>
</comment>
<evidence type="ECO:0000259" key="16">
    <source>
        <dbReference type="PROSITE" id="PS50173"/>
    </source>
</evidence>
<dbReference type="GO" id="GO:0009432">
    <property type="term" value="P:SOS response"/>
    <property type="evidence" value="ECO:0007669"/>
    <property type="project" value="TreeGrafter"/>
</dbReference>
<dbReference type="InterPro" id="IPR017961">
    <property type="entry name" value="DNA_pol_Y-fam_little_finger"/>
</dbReference>
<dbReference type="AlphaFoldDB" id="A0A841GFP9"/>
<evidence type="ECO:0000256" key="13">
    <source>
        <dbReference type="ARBA" id="ARBA00023204"/>
    </source>
</evidence>
<sequence length="351" mass="39166">MRKIIHVDMDCFFAAVEMRDNPALVSLPLAIGSPAERRGVIATCNYVARRYGVRSAMATAQAFRLCPRLVLLPGRMALYRDISRQVMQIFSRYSQIIEPVSIDEAYLDVSDTTLFQGSATRIAEAIRTDIRQELQLTASAGVAPNKFLAKIASEQNKPDGLFVLSPADVPPFVRQLALSKIPGIGGKTAERLAQLGLHTCADVQQFPRRQLLYLLGKTGLMLLERAYGIDERPLQTSRERKSVGVETTLPIDIVQEEQGHAMLPELLAELSKRLQRREWQGQIARQGVKIKFSDFHQTTVERSVNRFSPQLYDELLHEAWLRGGGKPVRLVGISIGLPEAANTLQLPLDLQ</sequence>
<dbReference type="InterPro" id="IPR001126">
    <property type="entry name" value="UmuC"/>
</dbReference>
<keyword evidence="7 15" id="KW-0235">DNA replication</keyword>
<feature type="site" description="Substrate discrimination" evidence="15">
    <location>
        <position position="13"/>
    </location>
</feature>
<dbReference type="InterPro" id="IPR053848">
    <property type="entry name" value="IMS_HHH_1"/>
</dbReference>
<dbReference type="PROSITE" id="PS50173">
    <property type="entry name" value="UMUC"/>
    <property type="match status" value="1"/>
</dbReference>
<dbReference type="InterPro" id="IPR036775">
    <property type="entry name" value="DNA_pol_Y-fam_lit_finger_sf"/>
</dbReference>
<dbReference type="Gene3D" id="3.40.1170.60">
    <property type="match status" value="1"/>
</dbReference>
<dbReference type="Gene3D" id="3.30.70.270">
    <property type="match status" value="1"/>
</dbReference>
<evidence type="ECO:0000256" key="9">
    <source>
        <dbReference type="ARBA" id="ARBA00022763"/>
    </source>
</evidence>
<dbReference type="Gene3D" id="3.30.1490.100">
    <property type="entry name" value="DNA polymerase, Y-family, little finger domain"/>
    <property type="match status" value="1"/>
</dbReference>
<feature type="active site" evidence="15">
    <location>
        <position position="104"/>
    </location>
</feature>
<dbReference type="PANTHER" id="PTHR11076:SF33">
    <property type="entry name" value="DNA POLYMERASE KAPPA"/>
    <property type="match status" value="1"/>
</dbReference>
<evidence type="ECO:0000256" key="8">
    <source>
        <dbReference type="ARBA" id="ARBA00022723"/>
    </source>
</evidence>
<dbReference type="InterPro" id="IPR050116">
    <property type="entry name" value="DNA_polymerase-Y"/>
</dbReference>
<dbReference type="GO" id="GO:0042276">
    <property type="term" value="P:error-prone translesion synthesis"/>
    <property type="evidence" value="ECO:0007669"/>
    <property type="project" value="TreeGrafter"/>
</dbReference>
<dbReference type="PANTHER" id="PTHR11076">
    <property type="entry name" value="DNA REPAIR POLYMERASE UMUC / TRANSFERASE FAMILY MEMBER"/>
    <property type="match status" value="1"/>
</dbReference>
<dbReference type="Proteomes" id="UP000585721">
    <property type="component" value="Unassembled WGS sequence"/>
</dbReference>
<dbReference type="GO" id="GO:0005829">
    <property type="term" value="C:cytosol"/>
    <property type="evidence" value="ECO:0007669"/>
    <property type="project" value="TreeGrafter"/>
</dbReference>
<feature type="binding site" evidence="15">
    <location>
        <position position="103"/>
    </location>
    <ligand>
        <name>Mg(2+)</name>
        <dbReference type="ChEBI" id="CHEBI:18420"/>
    </ligand>
</feature>
<evidence type="ECO:0000256" key="7">
    <source>
        <dbReference type="ARBA" id="ARBA00022705"/>
    </source>
</evidence>
<comment type="subunit">
    <text evidence="15">Monomer.</text>
</comment>
<dbReference type="Pfam" id="PF11799">
    <property type="entry name" value="IMS_C"/>
    <property type="match status" value="1"/>
</dbReference>
<reference evidence="17 18" key="1">
    <citation type="submission" date="2020-08" db="EMBL/GenBank/DDBJ databases">
        <title>Genomic Encyclopedia of Type Strains, Phase IV (KMG-IV): sequencing the most valuable type-strain genomes for metagenomic binning, comparative biology and taxonomic classification.</title>
        <authorList>
            <person name="Goeker M."/>
        </authorList>
    </citation>
    <scope>NUCLEOTIDE SEQUENCE [LARGE SCALE GENOMIC DNA]</scope>
    <source>
        <strain evidence="17 18">DSM 22975</strain>
    </source>
</reference>
<comment type="cofactor">
    <cofactor evidence="15">
        <name>Mg(2+)</name>
        <dbReference type="ChEBI" id="CHEBI:18420"/>
    </cofactor>
    <text evidence="15">Binds 2 magnesium ions per subunit.</text>
</comment>
<dbReference type="GO" id="GO:0000287">
    <property type="term" value="F:magnesium ion binding"/>
    <property type="evidence" value="ECO:0007669"/>
    <property type="project" value="UniProtKB-UniRule"/>
</dbReference>
<comment type="subcellular location">
    <subcellularLocation>
        <location evidence="1 15">Cytoplasm</location>
    </subcellularLocation>
</comment>
<dbReference type="InterPro" id="IPR043128">
    <property type="entry name" value="Rev_trsase/Diguanyl_cyclase"/>
</dbReference>
<feature type="domain" description="UmuC" evidence="16">
    <location>
        <begin position="4"/>
        <end position="185"/>
    </location>
</feature>
<keyword evidence="13 15" id="KW-0234">DNA repair</keyword>
<evidence type="ECO:0000256" key="11">
    <source>
        <dbReference type="ARBA" id="ARBA00022932"/>
    </source>
</evidence>
<dbReference type="EMBL" id="JACHGR010000001">
    <property type="protein sequence ID" value="MBB6054165.1"/>
    <property type="molecule type" value="Genomic_DNA"/>
</dbReference>
<name>A0A841GFP9_9GAMM</name>
<keyword evidence="9 15" id="KW-0227">DNA damage</keyword>